<evidence type="ECO:0000256" key="4">
    <source>
        <dbReference type="ARBA" id="ARBA00023216"/>
    </source>
</evidence>
<evidence type="ECO:0000256" key="5">
    <source>
        <dbReference type="ARBA" id="ARBA00023302"/>
    </source>
</evidence>
<keyword evidence="7" id="KW-1185">Reference proteome</keyword>
<dbReference type="GO" id="GO:0005509">
    <property type="term" value="F:calcium ion binding"/>
    <property type="evidence" value="ECO:0007669"/>
    <property type="project" value="InterPro"/>
</dbReference>
<dbReference type="GO" id="GO:0005886">
    <property type="term" value="C:plasma membrane"/>
    <property type="evidence" value="ECO:0007669"/>
    <property type="project" value="TreeGrafter"/>
</dbReference>
<gene>
    <name evidence="6" type="ORF">J1605_000106</name>
</gene>
<evidence type="ECO:0000256" key="2">
    <source>
        <dbReference type="ARBA" id="ARBA00022737"/>
    </source>
</evidence>
<dbReference type="EMBL" id="JAIQCJ010000309">
    <property type="protein sequence ID" value="KAJ8796815.1"/>
    <property type="molecule type" value="Genomic_DNA"/>
</dbReference>
<keyword evidence="4" id="KW-0041">Annexin</keyword>
<proteinExistence type="inferred from homology"/>
<dbReference type="SUPFAM" id="SSF47874">
    <property type="entry name" value="Annexin"/>
    <property type="match status" value="1"/>
</dbReference>
<comment type="caution">
    <text evidence="6">The sequence shown here is derived from an EMBL/GenBank/DDBJ whole genome shotgun (WGS) entry which is preliminary data.</text>
</comment>
<evidence type="ECO:0008006" key="8">
    <source>
        <dbReference type="Google" id="ProtNLM"/>
    </source>
</evidence>
<dbReference type="PANTHER" id="PTHR10502:SF18">
    <property type="entry name" value="ANNEXIN A2-RELATED"/>
    <property type="match status" value="1"/>
</dbReference>
<sequence length="217" mass="25096">MLMVLGPASVKMSTAYEILYKPSLKGDYTTPSSTYRSYRKLTVYKEVYKTDLEKDIVSDISGDFCKRTVAPVKGRRGEDGSIIDFVLIDQDALDLYCTKEKRGTEVLKWISIMIKWSVCHPQKVFERYKNYGHYNMLKSIKKEVKGDHENAFLNLAQCIHNKPLRFAVYDSMKGKGTHYKVLIRIMVSKLLYYYIQQDTKSDYQKVLCTCVVGMTEA</sequence>
<dbReference type="GO" id="GO:0001786">
    <property type="term" value="F:phosphatidylserine binding"/>
    <property type="evidence" value="ECO:0007669"/>
    <property type="project" value="TreeGrafter"/>
</dbReference>
<evidence type="ECO:0000313" key="7">
    <source>
        <dbReference type="Proteomes" id="UP001159641"/>
    </source>
</evidence>
<dbReference type="AlphaFoldDB" id="A0AB34I0M2"/>
<dbReference type="Gene3D" id="1.10.220.10">
    <property type="entry name" value="Annexin"/>
    <property type="match status" value="2"/>
</dbReference>
<dbReference type="PRINTS" id="PR00196">
    <property type="entry name" value="ANNEXIN"/>
</dbReference>
<dbReference type="GO" id="GO:0012506">
    <property type="term" value="C:vesicle membrane"/>
    <property type="evidence" value="ECO:0007669"/>
    <property type="project" value="TreeGrafter"/>
</dbReference>
<dbReference type="Proteomes" id="UP001159641">
    <property type="component" value="Unassembled WGS sequence"/>
</dbReference>
<comment type="similarity">
    <text evidence="1">Belongs to the annexin family.</text>
</comment>
<keyword evidence="2" id="KW-0677">Repeat</keyword>
<keyword evidence="5" id="KW-0111">Calcium/phospholipid-binding</keyword>
<reference evidence="6 7" key="1">
    <citation type="submission" date="2022-11" db="EMBL/GenBank/DDBJ databases">
        <title>Whole genome sequence of Eschrichtius robustus ER-17-0199.</title>
        <authorList>
            <person name="Bruniche-Olsen A."/>
            <person name="Black A.N."/>
            <person name="Fields C.J."/>
            <person name="Walden K."/>
            <person name="Dewoody J.A."/>
        </authorList>
    </citation>
    <scope>NUCLEOTIDE SEQUENCE [LARGE SCALE GENOMIC DNA]</scope>
    <source>
        <strain evidence="6">ER-17-0199</strain>
        <tissue evidence="6">Blubber</tissue>
    </source>
</reference>
<keyword evidence="3" id="KW-0106">Calcium</keyword>
<dbReference type="Pfam" id="PF00191">
    <property type="entry name" value="Annexin"/>
    <property type="match status" value="1"/>
</dbReference>
<dbReference type="InterPro" id="IPR018502">
    <property type="entry name" value="Annexin_repeat"/>
</dbReference>
<evidence type="ECO:0000256" key="1">
    <source>
        <dbReference type="ARBA" id="ARBA00007831"/>
    </source>
</evidence>
<dbReference type="GO" id="GO:1905602">
    <property type="term" value="P:positive regulation of receptor-mediated endocytosis involved in cholesterol transport"/>
    <property type="evidence" value="ECO:0007669"/>
    <property type="project" value="TreeGrafter"/>
</dbReference>
<evidence type="ECO:0000256" key="3">
    <source>
        <dbReference type="ARBA" id="ARBA00022837"/>
    </source>
</evidence>
<dbReference type="FunFam" id="1.10.220.10:FF:000002">
    <property type="entry name" value="Annexin"/>
    <property type="match status" value="1"/>
</dbReference>
<protein>
    <recommendedName>
        <fullName evidence="8">Annexin A2</fullName>
    </recommendedName>
</protein>
<dbReference type="PROSITE" id="PS51897">
    <property type="entry name" value="ANNEXIN_2"/>
    <property type="match status" value="1"/>
</dbReference>
<name>A0AB34I0M2_ESCRO</name>
<dbReference type="GO" id="GO:0005737">
    <property type="term" value="C:cytoplasm"/>
    <property type="evidence" value="ECO:0007669"/>
    <property type="project" value="TreeGrafter"/>
</dbReference>
<evidence type="ECO:0000313" key="6">
    <source>
        <dbReference type="EMBL" id="KAJ8796815.1"/>
    </source>
</evidence>
<dbReference type="GO" id="GO:0005634">
    <property type="term" value="C:nucleus"/>
    <property type="evidence" value="ECO:0007669"/>
    <property type="project" value="TreeGrafter"/>
</dbReference>
<dbReference type="PANTHER" id="PTHR10502">
    <property type="entry name" value="ANNEXIN"/>
    <property type="match status" value="1"/>
</dbReference>
<dbReference type="GO" id="GO:0005544">
    <property type="term" value="F:calcium-dependent phospholipid binding"/>
    <property type="evidence" value="ECO:0007669"/>
    <property type="project" value="UniProtKB-KW"/>
</dbReference>
<dbReference type="InterPro" id="IPR001464">
    <property type="entry name" value="Annexin"/>
</dbReference>
<dbReference type="InterPro" id="IPR037104">
    <property type="entry name" value="Annexin_sf"/>
</dbReference>
<accession>A0AB34I0M2</accession>
<organism evidence="6 7">
    <name type="scientific">Eschrichtius robustus</name>
    <name type="common">California gray whale</name>
    <name type="synonym">Eschrichtius gibbosus</name>
    <dbReference type="NCBI Taxonomy" id="9764"/>
    <lineage>
        <taxon>Eukaryota</taxon>
        <taxon>Metazoa</taxon>
        <taxon>Chordata</taxon>
        <taxon>Craniata</taxon>
        <taxon>Vertebrata</taxon>
        <taxon>Euteleostomi</taxon>
        <taxon>Mammalia</taxon>
        <taxon>Eutheria</taxon>
        <taxon>Laurasiatheria</taxon>
        <taxon>Artiodactyla</taxon>
        <taxon>Whippomorpha</taxon>
        <taxon>Cetacea</taxon>
        <taxon>Mysticeti</taxon>
        <taxon>Eschrichtiidae</taxon>
        <taxon>Eschrichtius</taxon>
    </lineage>
</organism>